<dbReference type="InterPro" id="IPR044926">
    <property type="entry name" value="RGS_subdomain_2"/>
</dbReference>
<evidence type="ECO:0000313" key="3">
    <source>
        <dbReference type="EMBL" id="CAF5051091.1"/>
    </source>
</evidence>
<dbReference type="SUPFAM" id="SSF48097">
    <property type="entry name" value="Regulator of G-protein signaling, RGS"/>
    <property type="match status" value="1"/>
</dbReference>
<feature type="non-terminal residue" evidence="3">
    <location>
        <position position="1"/>
    </location>
</feature>
<dbReference type="EMBL" id="CAJOBJ010229261">
    <property type="protein sequence ID" value="CAF5051091.1"/>
    <property type="molecule type" value="Genomic_DNA"/>
</dbReference>
<gene>
    <name evidence="2" type="ORF">BYL167_LOCUS51007</name>
    <name evidence="3" type="ORF">GIL414_LOCUS59966</name>
</gene>
<evidence type="ECO:0000259" key="1">
    <source>
        <dbReference type="Pfam" id="PF00615"/>
    </source>
</evidence>
<sequence>MKQKAEVIYREHLAPNAPQEVNINDTIRTKIIKQLENPSR</sequence>
<dbReference type="InterPro" id="IPR036305">
    <property type="entry name" value="RGS_sf"/>
</dbReference>
<dbReference type="Gene3D" id="1.10.167.10">
    <property type="entry name" value="Regulator of G-protein Signalling 4, domain 2"/>
    <property type="match status" value="1"/>
</dbReference>
<reference evidence="3" key="1">
    <citation type="submission" date="2021-02" db="EMBL/GenBank/DDBJ databases">
        <authorList>
            <person name="Nowell W R."/>
        </authorList>
    </citation>
    <scope>NUCLEOTIDE SEQUENCE</scope>
</reference>
<dbReference type="InterPro" id="IPR016137">
    <property type="entry name" value="RGS"/>
</dbReference>
<dbReference type="Pfam" id="PF00615">
    <property type="entry name" value="RGS"/>
    <property type="match status" value="1"/>
</dbReference>
<dbReference type="Proteomes" id="UP000681720">
    <property type="component" value="Unassembled WGS sequence"/>
</dbReference>
<protein>
    <recommendedName>
        <fullName evidence="1">RGS domain-containing protein</fullName>
    </recommendedName>
</protein>
<organism evidence="3 4">
    <name type="scientific">Rotaria magnacalcarata</name>
    <dbReference type="NCBI Taxonomy" id="392030"/>
    <lineage>
        <taxon>Eukaryota</taxon>
        <taxon>Metazoa</taxon>
        <taxon>Spiralia</taxon>
        <taxon>Gnathifera</taxon>
        <taxon>Rotifera</taxon>
        <taxon>Eurotatoria</taxon>
        <taxon>Bdelloidea</taxon>
        <taxon>Philodinida</taxon>
        <taxon>Philodinidae</taxon>
        <taxon>Rotaria</taxon>
    </lineage>
</organism>
<dbReference type="Proteomes" id="UP000681967">
    <property type="component" value="Unassembled WGS sequence"/>
</dbReference>
<dbReference type="AlphaFoldDB" id="A0A8S3E499"/>
<feature type="domain" description="RGS" evidence="1">
    <location>
        <begin position="1"/>
        <end position="39"/>
    </location>
</feature>
<name>A0A8S3E499_9BILA</name>
<dbReference type="EMBL" id="CAJOBH010159082">
    <property type="protein sequence ID" value="CAF4872363.1"/>
    <property type="molecule type" value="Genomic_DNA"/>
</dbReference>
<comment type="caution">
    <text evidence="3">The sequence shown here is derived from an EMBL/GenBank/DDBJ whole genome shotgun (WGS) entry which is preliminary data.</text>
</comment>
<accession>A0A8S3E499</accession>
<evidence type="ECO:0000313" key="2">
    <source>
        <dbReference type="EMBL" id="CAF4872363.1"/>
    </source>
</evidence>
<proteinExistence type="predicted"/>
<evidence type="ECO:0000313" key="4">
    <source>
        <dbReference type="Proteomes" id="UP000681720"/>
    </source>
</evidence>